<accession>A0ACC2MU33</accession>
<sequence>METIKSVRVLGVKKRPRPPPYEDAADGGRPSKARRASLGTFGSSRSVIQNYRNFINSGRPRRVLFFDDSGGWQDFPEDVMLPLLDAFKALRSAVEIAMRNCSYLVDFVHMVMTDLKTGEQQSVGYIDEAEKCFFPLVCFEDGDDKLSSSDEIELKLEILIRGTDKSEPEEDKVISNAQLGEEEEVSSVIKEVIVENGTLIPNVLGFDGLGDKLVQMHRGDDGYNNVQKIFLTGLGVSVTPNNVLCIHRYVPKDGAARARLQSFEEQMQILQKHRGDANVRRGWYGTSKEGVAGILRNGFGSGKPVVGMSYGAGVYLAPERCGHVSVKFCDVDENGVQHMVLCRIIMGSMEKVQLGSEQFHPSSEDFDSGVDNIQNPRLYVIWNAHVNTRILPEYVVSFKLLPSQQEHLAGLNNVRSNVDVSMTNDEHATSTLNPVRAVQNSTPVPTHVKFPTSAWLPFSMLFDAIQTSISPSDKELLDVHYNAFKCKKITREQLIQKLRQIAGDDLLRSTLRQFQRNPPTIVQPAQQKPMQKVL</sequence>
<reference evidence="1 2" key="1">
    <citation type="journal article" date="2022" name="Hortic Res">
        <title>A haplotype resolved chromosomal level avocado genome allows analysis of novel avocado genes.</title>
        <authorList>
            <person name="Nath O."/>
            <person name="Fletcher S.J."/>
            <person name="Hayward A."/>
            <person name="Shaw L.M."/>
            <person name="Masouleh A.K."/>
            <person name="Furtado A."/>
            <person name="Henry R.J."/>
            <person name="Mitter N."/>
        </authorList>
    </citation>
    <scope>NUCLEOTIDE SEQUENCE [LARGE SCALE GENOMIC DNA]</scope>
    <source>
        <strain evidence="2">cv. Hass</strain>
    </source>
</reference>
<name>A0ACC2MU33_PERAE</name>
<protein>
    <submittedName>
        <fullName evidence="1">Uncharacterized protein</fullName>
    </submittedName>
</protein>
<gene>
    <name evidence="1" type="ORF">MRB53_001445</name>
</gene>
<organism evidence="1 2">
    <name type="scientific">Persea americana</name>
    <name type="common">Avocado</name>
    <dbReference type="NCBI Taxonomy" id="3435"/>
    <lineage>
        <taxon>Eukaryota</taxon>
        <taxon>Viridiplantae</taxon>
        <taxon>Streptophyta</taxon>
        <taxon>Embryophyta</taxon>
        <taxon>Tracheophyta</taxon>
        <taxon>Spermatophyta</taxon>
        <taxon>Magnoliopsida</taxon>
        <taxon>Magnoliidae</taxon>
        <taxon>Laurales</taxon>
        <taxon>Lauraceae</taxon>
        <taxon>Persea</taxon>
    </lineage>
</organism>
<evidence type="ECO:0000313" key="2">
    <source>
        <dbReference type="Proteomes" id="UP001234297"/>
    </source>
</evidence>
<evidence type="ECO:0000313" key="1">
    <source>
        <dbReference type="EMBL" id="KAJ8648422.1"/>
    </source>
</evidence>
<keyword evidence="2" id="KW-1185">Reference proteome</keyword>
<dbReference type="EMBL" id="CM056809">
    <property type="protein sequence ID" value="KAJ8648422.1"/>
    <property type="molecule type" value="Genomic_DNA"/>
</dbReference>
<proteinExistence type="predicted"/>
<dbReference type="Proteomes" id="UP001234297">
    <property type="component" value="Chromosome 1"/>
</dbReference>
<comment type="caution">
    <text evidence="1">The sequence shown here is derived from an EMBL/GenBank/DDBJ whole genome shotgun (WGS) entry which is preliminary data.</text>
</comment>